<keyword evidence="4" id="KW-0949">S-adenosyl-L-methionine</keyword>
<evidence type="ECO:0000256" key="1">
    <source>
        <dbReference type="ARBA" id="ARBA00011975"/>
    </source>
</evidence>
<comment type="catalytic activity">
    <reaction evidence="6">
        <text>a 2'-deoxycytidine in DNA + S-adenosyl-L-methionine = a 5-methyl-2'-deoxycytidine in DNA + S-adenosyl-L-homocysteine + H(+)</text>
        <dbReference type="Rhea" id="RHEA:13681"/>
        <dbReference type="Rhea" id="RHEA-COMP:11369"/>
        <dbReference type="Rhea" id="RHEA-COMP:11370"/>
        <dbReference type="ChEBI" id="CHEBI:15378"/>
        <dbReference type="ChEBI" id="CHEBI:57856"/>
        <dbReference type="ChEBI" id="CHEBI:59789"/>
        <dbReference type="ChEBI" id="CHEBI:85452"/>
        <dbReference type="ChEBI" id="CHEBI:85454"/>
        <dbReference type="EC" id="2.1.1.37"/>
    </reaction>
</comment>
<accession>A0A5R8ZQ73</accession>
<keyword evidence="3 7" id="KW-0808">Transferase</keyword>
<reference evidence="8" key="2">
    <citation type="submission" date="2019-06" db="EMBL/GenBank/DDBJ databases">
        <title>AzeR, a transcriptional regulator that responds to azelaic acid in Pseudomonas nitroreducens.</title>
        <authorList>
            <person name="Bez C."/>
            <person name="Javvadi S.G."/>
            <person name="Bertani I."/>
            <person name="Devescovi G."/>
            <person name="Studholme D.J."/>
            <person name="Geller A."/>
            <person name="Levy A."/>
            <person name="Venturi V."/>
        </authorList>
    </citation>
    <scope>NUCLEOTIDE SEQUENCE [LARGE SCALE GENOMIC DNA]</scope>
    <source>
        <strain evidence="8">DSM 9128</strain>
    </source>
</reference>
<dbReference type="EMBL" id="VASG01000014">
    <property type="protein sequence ID" value="TLP68255.1"/>
    <property type="molecule type" value="Genomic_DNA"/>
</dbReference>
<evidence type="ECO:0000256" key="2">
    <source>
        <dbReference type="ARBA" id="ARBA00022603"/>
    </source>
</evidence>
<dbReference type="PANTHER" id="PTHR10629:SF52">
    <property type="entry name" value="DNA (CYTOSINE-5)-METHYLTRANSFERASE 1"/>
    <property type="match status" value="1"/>
</dbReference>
<evidence type="ECO:0000313" key="8">
    <source>
        <dbReference type="Proteomes" id="UP000307510"/>
    </source>
</evidence>
<dbReference type="Gene3D" id="3.40.50.150">
    <property type="entry name" value="Vaccinia Virus protein VP39"/>
    <property type="match status" value="1"/>
</dbReference>
<evidence type="ECO:0000256" key="4">
    <source>
        <dbReference type="ARBA" id="ARBA00022691"/>
    </source>
</evidence>
<organism evidence="7 8">
    <name type="scientific">Pseudomonas nitroreducens</name>
    <dbReference type="NCBI Taxonomy" id="46680"/>
    <lineage>
        <taxon>Bacteria</taxon>
        <taxon>Pseudomonadati</taxon>
        <taxon>Pseudomonadota</taxon>
        <taxon>Gammaproteobacteria</taxon>
        <taxon>Pseudomonadales</taxon>
        <taxon>Pseudomonadaceae</taxon>
        <taxon>Pseudomonas</taxon>
    </lineage>
</organism>
<dbReference type="GO" id="GO:0009307">
    <property type="term" value="P:DNA restriction-modification system"/>
    <property type="evidence" value="ECO:0007669"/>
    <property type="project" value="UniProtKB-KW"/>
</dbReference>
<dbReference type="GO" id="GO:0032259">
    <property type="term" value="P:methylation"/>
    <property type="evidence" value="ECO:0007669"/>
    <property type="project" value="UniProtKB-KW"/>
</dbReference>
<evidence type="ECO:0000256" key="5">
    <source>
        <dbReference type="ARBA" id="ARBA00022747"/>
    </source>
</evidence>
<evidence type="ECO:0000256" key="3">
    <source>
        <dbReference type="ARBA" id="ARBA00022679"/>
    </source>
</evidence>
<gene>
    <name evidence="7" type="ORF">FEA48_30565</name>
</gene>
<dbReference type="EC" id="2.1.1.37" evidence="1"/>
<dbReference type="SUPFAM" id="SSF53335">
    <property type="entry name" value="S-adenosyl-L-methionine-dependent methyltransferases"/>
    <property type="match status" value="1"/>
</dbReference>
<dbReference type="InterPro" id="IPR050390">
    <property type="entry name" value="C5-Methyltransferase"/>
</dbReference>
<proteinExistence type="predicted"/>
<dbReference type="PANTHER" id="PTHR10629">
    <property type="entry name" value="CYTOSINE-SPECIFIC METHYLTRANSFERASE"/>
    <property type="match status" value="1"/>
</dbReference>
<evidence type="ECO:0000313" key="7">
    <source>
        <dbReference type="EMBL" id="TLP68255.1"/>
    </source>
</evidence>
<keyword evidence="5" id="KW-0680">Restriction system</keyword>
<dbReference type="GO" id="GO:0044027">
    <property type="term" value="P:negative regulation of gene expression via chromosomal CpG island methylation"/>
    <property type="evidence" value="ECO:0007669"/>
    <property type="project" value="TreeGrafter"/>
</dbReference>
<dbReference type="InterPro" id="IPR029063">
    <property type="entry name" value="SAM-dependent_MTases_sf"/>
</dbReference>
<dbReference type="GO" id="GO:0003886">
    <property type="term" value="F:DNA (cytosine-5-)-methyltransferase activity"/>
    <property type="evidence" value="ECO:0007669"/>
    <property type="project" value="UniProtKB-EC"/>
</dbReference>
<dbReference type="InterPro" id="IPR001525">
    <property type="entry name" value="C5_MeTfrase"/>
</dbReference>
<dbReference type="GO" id="GO:0003677">
    <property type="term" value="F:DNA binding"/>
    <property type="evidence" value="ECO:0007669"/>
    <property type="project" value="TreeGrafter"/>
</dbReference>
<comment type="caution">
    <text evidence="7">The sequence shown here is derived from an EMBL/GenBank/DDBJ whole genome shotgun (WGS) entry which is preliminary data.</text>
</comment>
<dbReference type="Pfam" id="PF00145">
    <property type="entry name" value="DNA_methylase"/>
    <property type="match status" value="1"/>
</dbReference>
<reference evidence="7 8" key="1">
    <citation type="submission" date="2019-05" db="EMBL/GenBank/DDBJ databases">
        <authorList>
            <person name="Moore K."/>
            <person name="O'Neill P."/>
            <person name="Farbos A."/>
            <person name="Studholme D.J."/>
        </authorList>
    </citation>
    <scope>NUCLEOTIDE SEQUENCE [LARGE SCALE GENOMIC DNA]</scope>
    <source>
        <strain evidence="7 8">DSM 9128</strain>
    </source>
</reference>
<sequence>MEQPLHSLPLPFNWEMYIDLFAGIGGSSSGGAEAYRHPDIAINHNATAIAIHRANHPQTHHIRTDVFEVDPVEATGGQPVGLLWASPDCRHFSKAKGGKPVSKKIRSLAWVVIRWARQTLPRIIMLENVEEFQDWGPLGDDCRPVKSEKGRTFKAFVAALGGGVEPGHPDIPEILAAIGPHVTQEDLVRGLGYDIEWQVRVAANAGTPTIRKRLFLIARRDGEPIVWVKPKFHAAPKKGQPAWRQVWECLDFSDLGKSIIDERLVANSNRRVVRGLWKHVVENASPFLVPLEDGVTAPYLTEFANASSQRTFSVEEPLRTQCSQIKGGHFAMAAASLVTLRKGSTGSDVRGQIKAITTSSGHHALAAYYLEQANGGFYDGDGRPVTSPISTITQAGSNQRLAAAYLVKYYGTGGQWQRLDEPCHTLPTKARMGLVTVHQVPADILPIDLLEKAKKTAAFLQKYLPERFPEAVDIVLLGDYVLVDITLRMLRPRELMLSMGFSPDYIIDRGLFKDEVTGELYWKPINAVDQIKGIGNAVCPQDPRDLIEANAGKLIRMYRSQAA</sequence>
<dbReference type="AlphaFoldDB" id="A0A5R8ZQ73"/>
<name>A0A5R8ZQ73_PSENT</name>
<protein>
    <recommendedName>
        <fullName evidence="1">DNA (cytosine-5-)-methyltransferase</fullName>
        <ecNumber evidence="1">2.1.1.37</ecNumber>
    </recommendedName>
</protein>
<evidence type="ECO:0000256" key="6">
    <source>
        <dbReference type="ARBA" id="ARBA00047422"/>
    </source>
</evidence>
<keyword evidence="2 7" id="KW-0489">Methyltransferase</keyword>
<dbReference type="Proteomes" id="UP000307510">
    <property type="component" value="Unassembled WGS sequence"/>
</dbReference>